<organism evidence="2 3">
    <name type="scientific">Undibacterium luofuense</name>
    <dbReference type="NCBI Taxonomy" id="2828733"/>
    <lineage>
        <taxon>Bacteria</taxon>
        <taxon>Pseudomonadati</taxon>
        <taxon>Pseudomonadota</taxon>
        <taxon>Betaproteobacteria</taxon>
        <taxon>Burkholderiales</taxon>
        <taxon>Oxalobacteraceae</taxon>
        <taxon>Undibacterium</taxon>
    </lineage>
</organism>
<dbReference type="PANTHER" id="PTHR43194">
    <property type="entry name" value="HYDROLASE ALPHA/BETA FOLD FAMILY"/>
    <property type="match status" value="1"/>
</dbReference>
<evidence type="ECO:0000259" key="1">
    <source>
        <dbReference type="Pfam" id="PF12697"/>
    </source>
</evidence>
<dbReference type="AlphaFoldDB" id="A0A941DJ42"/>
<dbReference type="SUPFAM" id="SSF53474">
    <property type="entry name" value="alpha/beta-Hydrolases"/>
    <property type="match status" value="1"/>
</dbReference>
<dbReference type="InterPro" id="IPR000073">
    <property type="entry name" value="AB_hydrolase_1"/>
</dbReference>
<protein>
    <submittedName>
        <fullName evidence="2">Alpha/beta hydrolase</fullName>
    </submittedName>
</protein>
<dbReference type="InterPro" id="IPR029058">
    <property type="entry name" value="AB_hydrolase_fold"/>
</dbReference>
<evidence type="ECO:0000313" key="2">
    <source>
        <dbReference type="EMBL" id="MBR7781907.1"/>
    </source>
</evidence>
<dbReference type="Proteomes" id="UP000680067">
    <property type="component" value="Unassembled WGS sequence"/>
</dbReference>
<dbReference type="Pfam" id="PF12697">
    <property type="entry name" value="Abhydrolase_6"/>
    <property type="match status" value="1"/>
</dbReference>
<evidence type="ECO:0000313" key="3">
    <source>
        <dbReference type="Proteomes" id="UP000680067"/>
    </source>
</evidence>
<gene>
    <name evidence="2" type="ORF">KDM89_07135</name>
</gene>
<feature type="domain" description="AB hydrolase-1" evidence="1">
    <location>
        <begin position="8"/>
        <end position="253"/>
    </location>
</feature>
<reference evidence="2" key="1">
    <citation type="submission" date="2021-04" db="EMBL/GenBank/DDBJ databases">
        <title>novel species isolated from subtropical streams in China.</title>
        <authorList>
            <person name="Lu H."/>
        </authorList>
    </citation>
    <scope>NUCLEOTIDE SEQUENCE</scope>
    <source>
        <strain evidence="2">LFS511W</strain>
    </source>
</reference>
<dbReference type="PANTHER" id="PTHR43194:SF2">
    <property type="entry name" value="PEROXISOMAL MEMBRANE PROTEIN LPX1"/>
    <property type="match status" value="1"/>
</dbReference>
<name>A0A941DJ42_9BURK</name>
<keyword evidence="2" id="KW-0378">Hydrolase</keyword>
<sequence length="270" mass="30950">MNKPRLHFLHGNGFPAGTYRRFLSYLEPHYEIQTTERIGHHPDYPVTDCWPWLIQEIASDLRQRYQEPVILLGHSLGGLLSMLVAHQHPELVKAVVVIDAPIVAGWRAGVLWTIKKLGVDKYLSPARFSEVRKQQWENHQAVHQHFAVKDVFKAWEPEVLWDYVHAGTEANADGVTLRFLRDIETRIYRTMPHHMGKLIHEWPDVPLGFVGGTESKECGMAGDLHTRRLMKEHYTLISGGHLIPMEKPAETAQSVLQMLQKVLGQQSAKR</sequence>
<proteinExistence type="predicted"/>
<dbReference type="InterPro" id="IPR050228">
    <property type="entry name" value="Carboxylesterase_BioH"/>
</dbReference>
<dbReference type="RefSeq" id="WP_212687261.1">
    <property type="nucleotide sequence ID" value="NZ_JAGSPN010000004.1"/>
</dbReference>
<dbReference type="Gene3D" id="3.40.50.1820">
    <property type="entry name" value="alpha/beta hydrolase"/>
    <property type="match status" value="1"/>
</dbReference>
<dbReference type="EMBL" id="JAGSPN010000004">
    <property type="protein sequence ID" value="MBR7781907.1"/>
    <property type="molecule type" value="Genomic_DNA"/>
</dbReference>
<dbReference type="GO" id="GO:0016787">
    <property type="term" value="F:hydrolase activity"/>
    <property type="evidence" value="ECO:0007669"/>
    <property type="project" value="UniProtKB-KW"/>
</dbReference>
<accession>A0A941DJ42</accession>
<comment type="caution">
    <text evidence="2">The sequence shown here is derived from an EMBL/GenBank/DDBJ whole genome shotgun (WGS) entry which is preliminary data.</text>
</comment>
<keyword evidence="3" id="KW-1185">Reference proteome</keyword>